<dbReference type="Pfam" id="PF00069">
    <property type="entry name" value="Pkinase"/>
    <property type="match status" value="1"/>
</dbReference>
<evidence type="ECO:0000313" key="6">
    <source>
        <dbReference type="Proteomes" id="UP001190700"/>
    </source>
</evidence>
<dbReference type="InterPro" id="IPR000719">
    <property type="entry name" value="Prot_kinase_dom"/>
</dbReference>
<proteinExistence type="predicted"/>
<evidence type="ECO:0000313" key="5">
    <source>
        <dbReference type="EMBL" id="KAK3257807.1"/>
    </source>
</evidence>
<feature type="domain" description="Protein kinase" evidence="4">
    <location>
        <begin position="32"/>
        <end position="334"/>
    </location>
</feature>
<dbReference type="PROSITE" id="PS00107">
    <property type="entry name" value="PROTEIN_KINASE_ATP"/>
    <property type="match status" value="1"/>
</dbReference>
<organism evidence="5 6">
    <name type="scientific">Cymbomonas tetramitiformis</name>
    <dbReference type="NCBI Taxonomy" id="36881"/>
    <lineage>
        <taxon>Eukaryota</taxon>
        <taxon>Viridiplantae</taxon>
        <taxon>Chlorophyta</taxon>
        <taxon>Pyramimonadophyceae</taxon>
        <taxon>Pyramimonadales</taxon>
        <taxon>Pyramimonadaceae</taxon>
        <taxon>Cymbomonas</taxon>
    </lineage>
</organism>
<dbReference type="PROSITE" id="PS50011">
    <property type="entry name" value="PROTEIN_KINASE_DOM"/>
    <property type="match status" value="1"/>
</dbReference>
<evidence type="ECO:0000256" key="3">
    <source>
        <dbReference type="PROSITE-ProRule" id="PRU10141"/>
    </source>
</evidence>
<keyword evidence="6" id="KW-1185">Reference proteome</keyword>
<dbReference type="InterPro" id="IPR017441">
    <property type="entry name" value="Protein_kinase_ATP_BS"/>
</dbReference>
<dbReference type="GO" id="GO:0005886">
    <property type="term" value="C:plasma membrane"/>
    <property type="evidence" value="ECO:0007669"/>
    <property type="project" value="TreeGrafter"/>
</dbReference>
<feature type="non-terminal residue" evidence="5">
    <location>
        <position position="346"/>
    </location>
</feature>
<dbReference type="Proteomes" id="UP001190700">
    <property type="component" value="Unassembled WGS sequence"/>
</dbReference>
<dbReference type="PANTHER" id="PTHR27001:SF931">
    <property type="entry name" value="OS11G0664100 PROTEIN"/>
    <property type="match status" value="1"/>
</dbReference>
<reference evidence="5 6" key="1">
    <citation type="journal article" date="2015" name="Genome Biol. Evol.">
        <title>Comparative Genomics of a Bacterivorous Green Alga Reveals Evolutionary Causalities and Consequences of Phago-Mixotrophic Mode of Nutrition.</title>
        <authorList>
            <person name="Burns J.A."/>
            <person name="Paasch A."/>
            <person name="Narechania A."/>
            <person name="Kim E."/>
        </authorList>
    </citation>
    <scope>NUCLEOTIDE SEQUENCE [LARGE SCALE GENOMIC DNA]</scope>
    <source>
        <strain evidence="5 6">PLY_AMNH</strain>
    </source>
</reference>
<dbReference type="InterPro" id="IPR008266">
    <property type="entry name" value="Tyr_kinase_AS"/>
</dbReference>
<dbReference type="EMBL" id="LGRX02020087">
    <property type="protein sequence ID" value="KAK3257807.1"/>
    <property type="molecule type" value="Genomic_DNA"/>
</dbReference>
<sequence>MPEGGLKEGINPRTTNGVVKTVTYAELNDITSGFTSRIGSGGFGDVFRGVWNGRNVAVKRRRPDVRQGVDEIRRELELGGRMEQPRSRSGSARGGFSFVPVLAACMQSEAHLSLVYPLMSNGSLMDRLQCVAGSPPLRYALRLRIANQVACAIFDLHVQTGYVHSDISSNNILLDEQLRAYLGDFGLSQPIPVDAALEKLLRPRSSQSRQQPLNNVATRMQSMRWHHRGGKEGYVDPEHRPSGAVKPSSDVYQFGIVLLELLTGQPANDPFKKPPELIERLRPTLNSSIPSDSAAEWPEAIHKDLCALARQCVSRRGTARPVAKAVKEELHRLVSASDNELSATAE</sequence>
<dbReference type="InterPro" id="IPR011009">
    <property type="entry name" value="Kinase-like_dom_sf"/>
</dbReference>
<dbReference type="PROSITE" id="PS00109">
    <property type="entry name" value="PROTEIN_KINASE_TYR"/>
    <property type="match status" value="1"/>
</dbReference>
<gene>
    <name evidence="5" type="ORF">CYMTET_33116</name>
</gene>
<evidence type="ECO:0000256" key="2">
    <source>
        <dbReference type="ARBA" id="ARBA00022840"/>
    </source>
</evidence>
<dbReference type="GO" id="GO:0004672">
    <property type="term" value="F:protein kinase activity"/>
    <property type="evidence" value="ECO:0007669"/>
    <property type="project" value="InterPro"/>
</dbReference>
<dbReference type="AlphaFoldDB" id="A0AAE0KR92"/>
<protein>
    <recommendedName>
        <fullName evidence="4">Protein kinase domain-containing protein</fullName>
    </recommendedName>
</protein>
<feature type="binding site" evidence="3">
    <location>
        <position position="59"/>
    </location>
    <ligand>
        <name>ATP</name>
        <dbReference type="ChEBI" id="CHEBI:30616"/>
    </ligand>
</feature>
<accession>A0AAE0KR92</accession>
<dbReference type="SUPFAM" id="SSF56112">
    <property type="entry name" value="Protein kinase-like (PK-like)"/>
    <property type="match status" value="1"/>
</dbReference>
<name>A0AAE0KR92_9CHLO</name>
<comment type="caution">
    <text evidence="5">The sequence shown here is derived from an EMBL/GenBank/DDBJ whole genome shotgun (WGS) entry which is preliminary data.</text>
</comment>
<evidence type="ECO:0000256" key="1">
    <source>
        <dbReference type="ARBA" id="ARBA00022741"/>
    </source>
</evidence>
<keyword evidence="2 3" id="KW-0067">ATP-binding</keyword>
<dbReference type="PANTHER" id="PTHR27001">
    <property type="entry name" value="OS01G0253100 PROTEIN"/>
    <property type="match status" value="1"/>
</dbReference>
<keyword evidence="1 3" id="KW-0547">Nucleotide-binding</keyword>
<dbReference type="GO" id="GO:0005524">
    <property type="term" value="F:ATP binding"/>
    <property type="evidence" value="ECO:0007669"/>
    <property type="project" value="UniProtKB-UniRule"/>
</dbReference>
<evidence type="ECO:0000259" key="4">
    <source>
        <dbReference type="PROSITE" id="PS50011"/>
    </source>
</evidence>
<dbReference type="Gene3D" id="1.10.510.10">
    <property type="entry name" value="Transferase(Phosphotransferase) domain 1"/>
    <property type="match status" value="1"/>
</dbReference>
<dbReference type="Gene3D" id="3.30.200.20">
    <property type="entry name" value="Phosphorylase Kinase, domain 1"/>
    <property type="match status" value="1"/>
</dbReference>